<dbReference type="Gene3D" id="1.20.1540.10">
    <property type="entry name" value="Rhomboid-like"/>
    <property type="match status" value="1"/>
</dbReference>
<feature type="transmembrane region" description="Helical" evidence="7">
    <location>
        <begin position="36"/>
        <end position="56"/>
    </location>
</feature>
<dbReference type="RefSeq" id="WP_136578263.1">
    <property type="nucleotide sequence ID" value="NZ_STFF01000004.1"/>
</dbReference>
<dbReference type="AlphaFoldDB" id="A0A4S8HS02"/>
<name>A0A4S8HS02_9BACT</name>
<evidence type="ECO:0000256" key="2">
    <source>
        <dbReference type="ARBA" id="ARBA00009045"/>
    </source>
</evidence>
<feature type="transmembrane region" description="Helical" evidence="7">
    <location>
        <begin position="6"/>
        <end position="24"/>
    </location>
</feature>
<keyword evidence="4" id="KW-0378">Hydrolase</keyword>
<feature type="domain" description="Peptidase S54 rhomboid" evidence="8">
    <location>
        <begin position="73"/>
        <end position="180"/>
    </location>
</feature>
<evidence type="ECO:0000313" key="9">
    <source>
        <dbReference type="EMBL" id="THU38308.1"/>
    </source>
</evidence>
<comment type="subcellular location">
    <subcellularLocation>
        <location evidence="1">Membrane</location>
        <topology evidence="1">Multi-pass membrane protein</topology>
    </subcellularLocation>
</comment>
<keyword evidence="5 7" id="KW-1133">Transmembrane helix</keyword>
<evidence type="ECO:0000256" key="7">
    <source>
        <dbReference type="SAM" id="Phobius"/>
    </source>
</evidence>
<dbReference type="PANTHER" id="PTHR43731">
    <property type="entry name" value="RHOMBOID PROTEASE"/>
    <property type="match status" value="1"/>
</dbReference>
<dbReference type="EMBL" id="STFF01000004">
    <property type="protein sequence ID" value="THU38308.1"/>
    <property type="molecule type" value="Genomic_DNA"/>
</dbReference>
<dbReference type="InterPro" id="IPR050925">
    <property type="entry name" value="Rhomboid_protease_S54"/>
</dbReference>
<dbReference type="OrthoDB" id="9813074at2"/>
<sequence>MKILFYIANGFVMPPAMFFMYNFYKFRGREINFTKLPISIIIISFTAVITSLQFVFPEIITALERNKEALLSGEIWRLITPLFIQPMGLWQCLFNGIFIIVFLPLAEHFYGRYLIIIYLGAGLAGQIVNYYWSAKISGGSSTAIYGVIGSLFMYILLNRKAFPTGYIFLPIAGFLGAIVLCFFKDGHAPALLVGGALSSISLYKSLDRTYAA</sequence>
<accession>A0A4S8HS02</accession>
<dbReference type="PANTHER" id="PTHR43731:SF14">
    <property type="entry name" value="PRESENILIN-ASSOCIATED RHOMBOID-LIKE PROTEIN, MITOCHONDRIAL"/>
    <property type="match status" value="1"/>
</dbReference>
<evidence type="ECO:0000256" key="4">
    <source>
        <dbReference type="ARBA" id="ARBA00022801"/>
    </source>
</evidence>
<feature type="transmembrane region" description="Helical" evidence="7">
    <location>
        <begin position="88"/>
        <end position="106"/>
    </location>
</feature>
<dbReference type="InterPro" id="IPR022764">
    <property type="entry name" value="Peptidase_S54_rhomboid_dom"/>
</dbReference>
<organism evidence="9 10">
    <name type="scientific">Niastella caeni</name>
    <dbReference type="NCBI Taxonomy" id="2569763"/>
    <lineage>
        <taxon>Bacteria</taxon>
        <taxon>Pseudomonadati</taxon>
        <taxon>Bacteroidota</taxon>
        <taxon>Chitinophagia</taxon>
        <taxon>Chitinophagales</taxon>
        <taxon>Chitinophagaceae</taxon>
        <taxon>Niastella</taxon>
    </lineage>
</organism>
<dbReference type="Pfam" id="PF01694">
    <property type="entry name" value="Rhomboid"/>
    <property type="match status" value="1"/>
</dbReference>
<reference evidence="9 10" key="1">
    <citation type="submission" date="2019-04" db="EMBL/GenBank/DDBJ databases">
        <title>Niastella caeni sp. nov., isolated from activated sludge.</title>
        <authorList>
            <person name="Sheng M."/>
        </authorList>
    </citation>
    <scope>NUCLEOTIDE SEQUENCE [LARGE SCALE GENOMIC DNA]</scope>
    <source>
        <strain evidence="9 10">HX-2-15</strain>
    </source>
</reference>
<dbReference type="GO" id="GO:0006508">
    <property type="term" value="P:proteolysis"/>
    <property type="evidence" value="ECO:0007669"/>
    <property type="project" value="UniProtKB-KW"/>
</dbReference>
<protein>
    <submittedName>
        <fullName evidence="9">Rhomboid family intramembrane serine protease</fullName>
    </submittedName>
</protein>
<evidence type="ECO:0000256" key="6">
    <source>
        <dbReference type="ARBA" id="ARBA00023136"/>
    </source>
</evidence>
<gene>
    <name evidence="9" type="ORF">FAM09_16665</name>
</gene>
<dbReference type="InterPro" id="IPR035952">
    <property type="entry name" value="Rhomboid-like_sf"/>
</dbReference>
<keyword evidence="6 7" id="KW-0472">Membrane</keyword>
<keyword evidence="10" id="KW-1185">Reference proteome</keyword>
<dbReference type="SUPFAM" id="SSF144091">
    <property type="entry name" value="Rhomboid-like"/>
    <property type="match status" value="1"/>
</dbReference>
<evidence type="ECO:0000256" key="5">
    <source>
        <dbReference type="ARBA" id="ARBA00022989"/>
    </source>
</evidence>
<dbReference type="Proteomes" id="UP000306918">
    <property type="component" value="Unassembled WGS sequence"/>
</dbReference>
<keyword evidence="9" id="KW-0645">Protease</keyword>
<comment type="similarity">
    <text evidence="2">Belongs to the peptidase S54 family.</text>
</comment>
<keyword evidence="3 7" id="KW-0812">Transmembrane</keyword>
<evidence type="ECO:0000313" key="10">
    <source>
        <dbReference type="Proteomes" id="UP000306918"/>
    </source>
</evidence>
<evidence type="ECO:0000256" key="3">
    <source>
        <dbReference type="ARBA" id="ARBA00022692"/>
    </source>
</evidence>
<feature type="transmembrane region" description="Helical" evidence="7">
    <location>
        <begin position="113"/>
        <end position="132"/>
    </location>
</feature>
<dbReference type="GO" id="GO:0004252">
    <property type="term" value="F:serine-type endopeptidase activity"/>
    <property type="evidence" value="ECO:0007669"/>
    <property type="project" value="InterPro"/>
</dbReference>
<comment type="caution">
    <text evidence="9">The sequence shown here is derived from an EMBL/GenBank/DDBJ whole genome shotgun (WGS) entry which is preliminary data.</text>
</comment>
<dbReference type="GO" id="GO:0016020">
    <property type="term" value="C:membrane"/>
    <property type="evidence" value="ECO:0007669"/>
    <property type="project" value="UniProtKB-SubCell"/>
</dbReference>
<feature type="transmembrane region" description="Helical" evidence="7">
    <location>
        <begin position="138"/>
        <end position="157"/>
    </location>
</feature>
<proteinExistence type="inferred from homology"/>
<feature type="transmembrane region" description="Helical" evidence="7">
    <location>
        <begin position="164"/>
        <end position="183"/>
    </location>
</feature>
<evidence type="ECO:0000256" key="1">
    <source>
        <dbReference type="ARBA" id="ARBA00004141"/>
    </source>
</evidence>
<evidence type="ECO:0000259" key="8">
    <source>
        <dbReference type="Pfam" id="PF01694"/>
    </source>
</evidence>